<dbReference type="Proteomes" id="UP000663882">
    <property type="component" value="Unassembled WGS sequence"/>
</dbReference>
<dbReference type="InterPro" id="IPR050100">
    <property type="entry name" value="TRAFAC_GTPase_members"/>
</dbReference>
<evidence type="ECO:0000256" key="4">
    <source>
        <dbReference type="ARBA" id="ARBA00023134"/>
    </source>
</evidence>
<protein>
    <recommendedName>
        <fullName evidence="5">GTP-eEF1A C-terminal domain-containing protein</fullName>
    </recommendedName>
</protein>
<dbReference type="InterPro" id="IPR009000">
    <property type="entry name" value="Transl_B-barrel_sf"/>
</dbReference>
<dbReference type="PANTHER" id="PTHR23115">
    <property type="entry name" value="TRANSLATION FACTOR"/>
    <property type="match status" value="1"/>
</dbReference>
<gene>
    <name evidence="6" type="ORF">RFH988_LOCUS19396</name>
</gene>
<evidence type="ECO:0000313" key="6">
    <source>
        <dbReference type="EMBL" id="CAF1102607.1"/>
    </source>
</evidence>
<evidence type="ECO:0000313" key="7">
    <source>
        <dbReference type="Proteomes" id="UP000663882"/>
    </source>
</evidence>
<dbReference type="InterPro" id="IPR009001">
    <property type="entry name" value="Transl_elong_EF1A/Init_IF2_C"/>
</dbReference>
<dbReference type="AlphaFoldDB" id="A0A814P9F2"/>
<dbReference type="SUPFAM" id="SSF50465">
    <property type="entry name" value="EF-Tu/eEF-1alpha/eIF2-gamma C-terminal domain"/>
    <property type="match status" value="1"/>
</dbReference>
<dbReference type="InterPro" id="IPR054696">
    <property type="entry name" value="GTP-eEF1A_C"/>
</dbReference>
<keyword evidence="2" id="KW-0963">Cytoplasm</keyword>
<evidence type="ECO:0000259" key="5">
    <source>
        <dbReference type="Pfam" id="PF22594"/>
    </source>
</evidence>
<evidence type="ECO:0000256" key="3">
    <source>
        <dbReference type="ARBA" id="ARBA00022741"/>
    </source>
</evidence>
<dbReference type="Gene3D" id="2.40.30.10">
    <property type="entry name" value="Translation factors"/>
    <property type="match status" value="2"/>
</dbReference>
<sequence length="442" mass="50966">MESAIEKLRKYRDEDYHLHDEIIELWTNILSECDLSILGDEKWLILEQVFKSALHCSKESMAHQCLEQIEKQFEKTSPLLITLNAMYFESIGNFEKAEQICSTLIEENETDDIKKFLGLTNYLLHICRKSHGLPLTCLKLIEEIIKSDVALDEGPLTTIDNVINDFVKQSKIAKPDFIDLLINKTNRNQRENSIKLIVDDNDKVNLIKLLKLNIKLRRKQNSLNVFLNQFDTLQERNDMIIAPFRMSIVEQDKENGAIVMDEIESGSCRIGDQCLIMPNQTRVEITNIYHEDSKTDSGVYGQNVQLELKNVEEEKISPGFILCDAQQKPCRVGRIFESEVMIIKHQSEIYPGYIAVLRIHAAVTRVYLEESIKLIDPKTGQTTRKKPKFIKQDQAAIVRFELSQSEQVICMEQFRHFPRLGRFALLNKNGPVAVGKVLKIIE</sequence>
<dbReference type="Pfam" id="PF22594">
    <property type="entry name" value="GTP-eEF1A_C"/>
    <property type="match status" value="1"/>
</dbReference>
<name>A0A814P9F2_9BILA</name>
<evidence type="ECO:0000256" key="1">
    <source>
        <dbReference type="ARBA" id="ARBA00004496"/>
    </source>
</evidence>
<dbReference type="FunFam" id="2.40.30.10:FF:000020">
    <property type="entry name" value="Translation elongation factor EF-1"/>
    <property type="match status" value="1"/>
</dbReference>
<feature type="domain" description="GTP-eEF1A C-terminal" evidence="5">
    <location>
        <begin position="336"/>
        <end position="437"/>
    </location>
</feature>
<dbReference type="SUPFAM" id="SSF50447">
    <property type="entry name" value="Translation proteins"/>
    <property type="match status" value="1"/>
</dbReference>
<reference evidence="6" key="1">
    <citation type="submission" date="2021-02" db="EMBL/GenBank/DDBJ databases">
        <authorList>
            <person name="Nowell W R."/>
        </authorList>
    </citation>
    <scope>NUCLEOTIDE SEQUENCE</scope>
</reference>
<dbReference type="GO" id="GO:0005525">
    <property type="term" value="F:GTP binding"/>
    <property type="evidence" value="ECO:0007669"/>
    <property type="project" value="UniProtKB-KW"/>
</dbReference>
<evidence type="ECO:0000256" key="2">
    <source>
        <dbReference type="ARBA" id="ARBA00022490"/>
    </source>
</evidence>
<comment type="caution">
    <text evidence="6">The sequence shown here is derived from an EMBL/GenBank/DDBJ whole genome shotgun (WGS) entry which is preliminary data.</text>
</comment>
<organism evidence="6 7">
    <name type="scientific">Rotaria sordida</name>
    <dbReference type="NCBI Taxonomy" id="392033"/>
    <lineage>
        <taxon>Eukaryota</taxon>
        <taxon>Metazoa</taxon>
        <taxon>Spiralia</taxon>
        <taxon>Gnathifera</taxon>
        <taxon>Rotifera</taxon>
        <taxon>Eurotatoria</taxon>
        <taxon>Bdelloidea</taxon>
        <taxon>Philodinida</taxon>
        <taxon>Philodinidae</taxon>
        <taxon>Rotaria</taxon>
    </lineage>
</organism>
<accession>A0A814P9F2</accession>
<dbReference type="GO" id="GO:0005737">
    <property type="term" value="C:cytoplasm"/>
    <property type="evidence" value="ECO:0007669"/>
    <property type="project" value="UniProtKB-SubCell"/>
</dbReference>
<dbReference type="EMBL" id="CAJNOO010001134">
    <property type="protein sequence ID" value="CAF1102607.1"/>
    <property type="molecule type" value="Genomic_DNA"/>
</dbReference>
<proteinExistence type="predicted"/>
<keyword evidence="4" id="KW-0342">GTP-binding</keyword>
<comment type="subcellular location">
    <subcellularLocation>
        <location evidence="1">Cytoplasm</location>
    </subcellularLocation>
</comment>
<keyword evidence="3" id="KW-0547">Nucleotide-binding</keyword>
<dbReference type="OrthoDB" id="342024at2759"/>